<gene>
    <name evidence="2" type="ORF">SARC_03474</name>
</gene>
<keyword evidence="3" id="KW-1185">Reference proteome</keyword>
<evidence type="ECO:0000313" key="3">
    <source>
        <dbReference type="Proteomes" id="UP000054560"/>
    </source>
</evidence>
<dbReference type="AlphaFoldDB" id="A0A0L0G7U7"/>
<feature type="region of interest" description="Disordered" evidence="1">
    <location>
        <begin position="105"/>
        <end position="126"/>
    </location>
</feature>
<reference evidence="2 3" key="1">
    <citation type="submission" date="2011-02" db="EMBL/GenBank/DDBJ databases">
        <title>The Genome Sequence of Sphaeroforma arctica JP610.</title>
        <authorList>
            <consortium name="The Broad Institute Genome Sequencing Platform"/>
            <person name="Russ C."/>
            <person name="Cuomo C."/>
            <person name="Young S.K."/>
            <person name="Zeng Q."/>
            <person name="Gargeya S."/>
            <person name="Alvarado L."/>
            <person name="Berlin A."/>
            <person name="Chapman S.B."/>
            <person name="Chen Z."/>
            <person name="Freedman E."/>
            <person name="Gellesch M."/>
            <person name="Goldberg J."/>
            <person name="Griggs A."/>
            <person name="Gujja S."/>
            <person name="Heilman E."/>
            <person name="Heiman D."/>
            <person name="Howarth C."/>
            <person name="Mehta T."/>
            <person name="Neiman D."/>
            <person name="Pearson M."/>
            <person name="Roberts A."/>
            <person name="Saif S."/>
            <person name="Shea T."/>
            <person name="Shenoy N."/>
            <person name="Sisk P."/>
            <person name="Stolte C."/>
            <person name="Sykes S."/>
            <person name="White J."/>
            <person name="Yandava C."/>
            <person name="Burger G."/>
            <person name="Gray M.W."/>
            <person name="Holland P.W.H."/>
            <person name="King N."/>
            <person name="Lang F.B.F."/>
            <person name="Roger A.J."/>
            <person name="Ruiz-Trillo I."/>
            <person name="Haas B."/>
            <person name="Nusbaum C."/>
            <person name="Birren B."/>
        </authorList>
    </citation>
    <scope>NUCLEOTIDE SEQUENCE [LARGE SCALE GENOMIC DNA]</scope>
    <source>
        <strain evidence="2 3">JP610</strain>
    </source>
</reference>
<organism evidence="2 3">
    <name type="scientific">Sphaeroforma arctica JP610</name>
    <dbReference type="NCBI Taxonomy" id="667725"/>
    <lineage>
        <taxon>Eukaryota</taxon>
        <taxon>Ichthyosporea</taxon>
        <taxon>Ichthyophonida</taxon>
        <taxon>Sphaeroforma</taxon>
    </lineage>
</organism>
<evidence type="ECO:0000256" key="1">
    <source>
        <dbReference type="SAM" id="MobiDB-lite"/>
    </source>
</evidence>
<accession>A0A0L0G7U7</accession>
<protein>
    <submittedName>
        <fullName evidence="2">Uncharacterized protein</fullName>
    </submittedName>
</protein>
<feature type="compositionally biased region" description="Basic and acidic residues" evidence="1">
    <location>
        <begin position="116"/>
        <end position="126"/>
    </location>
</feature>
<proteinExistence type="predicted"/>
<dbReference type="GeneID" id="25903978"/>
<sequence>MNNKATRFQLQHILSTKASTVSLLGFKVEKNEKLSIRFHCLEALMNVCFLDLKMMTAAGIRLVMCIVITAVARHQRTSLEIIYTGEFSCHHFKENMLNRFDLDAPTKLKKPLPPPKTDRQKKIDELDEEAKRLAQERIE</sequence>
<dbReference type="Proteomes" id="UP000054560">
    <property type="component" value="Unassembled WGS sequence"/>
</dbReference>
<dbReference type="EMBL" id="KQ241773">
    <property type="protein sequence ID" value="KNC84313.1"/>
    <property type="molecule type" value="Genomic_DNA"/>
</dbReference>
<dbReference type="RefSeq" id="XP_014158215.1">
    <property type="nucleotide sequence ID" value="XM_014302740.1"/>
</dbReference>
<evidence type="ECO:0000313" key="2">
    <source>
        <dbReference type="EMBL" id="KNC84313.1"/>
    </source>
</evidence>
<name>A0A0L0G7U7_9EUKA</name>